<reference evidence="2" key="1">
    <citation type="submission" date="2021-01" db="EMBL/GenBank/DDBJ databases">
        <authorList>
            <person name="Corre E."/>
            <person name="Pelletier E."/>
            <person name="Niang G."/>
            <person name="Scheremetjew M."/>
            <person name="Finn R."/>
            <person name="Kale V."/>
            <person name="Holt S."/>
            <person name="Cochrane G."/>
            <person name="Meng A."/>
            <person name="Brown T."/>
            <person name="Cohen L."/>
        </authorList>
    </citation>
    <scope>NUCLEOTIDE SEQUENCE</scope>
    <source>
        <strain evidence="2">CCMP1795</strain>
    </source>
</reference>
<keyword evidence="1" id="KW-1133">Transmembrane helix</keyword>
<feature type="transmembrane region" description="Helical" evidence="1">
    <location>
        <begin position="33"/>
        <end position="49"/>
    </location>
</feature>
<protein>
    <recommendedName>
        <fullName evidence="3">Transmembrane protein 188</fullName>
    </recommendedName>
</protein>
<evidence type="ECO:0008006" key="3">
    <source>
        <dbReference type="Google" id="ProtNLM"/>
    </source>
</evidence>
<proteinExistence type="predicted"/>
<organism evidence="2">
    <name type="scientific">Oxyrrhis marina</name>
    <name type="common">Dinoflagellate</name>
    <dbReference type="NCBI Taxonomy" id="2969"/>
    <lineage>
        <taxon>Eukaryota</taxon>
        <taxon>Sar</taxon>
        <taxon>Alveolata</taxon>
        <taxon>Dinophyceae</taxon>
        <taxon>Oxyrrhinales</taxon>
        <taxon>Oxyrrhinaceae</taxon>
        <taxon>Oxyrrhis</taxon>
    </lineage>
</organism>
<keyword evidence="1" id="KW-0472">Membrane</keyword>
<feature type="transmembrane region" description="Helical" evidence="1">
    <location>
        <begin position="61"/>
        <end position="85"/>
    </location>
</feature>
<evidence type="ECO:0000256" key="1">
    <source>
        <dbReference type="SAM" id="Phobius"/>
    </source>
</evidence>
<name>A0A7S3UKS0_OXYMA</name>
<gene>
    <name evidence="2" type="ORF">OMAR00292_LOCUS4055</name>
</gene>
<dbReference type="EMBL" id="HBIT01007986">
    <property type="protein sequence ID" value="CAE0618179.1"/>
    <property type="molecule type" value="Transcribed_RNA"/>
</dbReference>
<accession>A0A7S3UKS0</accession>
<keyword evidence="1" id="KW-0812">Transmembrane</keyword>
<evidence type="ECO:0000313" key="2">
    <source>
        <dbReference type="EMBL" id="CAE0618179.1"/>
    </source>
</evidence>
<sequence length="122" mass="13909">MTERQLQDLKILENHIRQNFQLMASTELKYRRFLFLLLGADVLAVYHLLTSEGWWGEDVAAVAVACGPILAAGSLTCCVLASVMYSDRIMGSQKYAEQMNKSLINYHMLFDAKSQRLRIHDI</sequence>
<dbReference type="AlphaFoldDB" id="A0A7S3UKS0"/>